<dbReference type="EC" id="1.2.1.-" evidence="3"/>
<dbReference type="Proteomes" id="UP000011910">
    <property type="component" value="Unassembled WGS sequence"/>
</dbReference>
<dbReference type="InterPro" id="IPR016162">
    <property type="entry name" value="Ald_DH_N"/>
</dbReference>
<name>M7NSS2_9BACT</name>
<comment type="caution">
    <text evidence="3">The sequence shown here is derived from an EMBL/GenBank/DDBJ whole genome shotgun (WGS) entry which is preliminary data.</text>
</comment>
<sequence>MKTTVTEETRTFSPPTFKVKYDNFIGGKWVAPVDGEYFDNVSPVDGRPFTKVARSNAKDVELALDAAHHAAKSWNHSSATERSNMLLKIADIT</sequence>
<protein>
    <submittedName>
        <fullName evidence="3">Aldehyde dehydrogenase B</fullName>
        <ecNumber evidence="3">1.2.1.-</ecNumber>
    </submittedName>
</protein>
<reference evidence="3 4" key="1">
    <citation type="journal article" date="2013" name="Genome Announc.">
        <title>Draft Genome Sequence of Cesiribacter andamanensis Strain AMV16T, Isolated from a Soil Sample from a Mud Volcano in the Andaman Islands, India.</title>
        <authorList>
            <person name="Shivaji S."/>
            <person name="Ara S."/>
            <person name="Begum Z."/>
            <person name="Srinivas T.N."/>
            <person name="Singh A."/>
            <person name="Kumar Pinnaka A."/>
        </authorList>
    </citation>
    <scope>NUCLEOTIDE SEQUENCE [LARGE SCALE GENOMIC DNA]</scope>
    <source>
        <strain evidence="3 4">AMV16</strain>
    </source>
</reference>
<evidence type="ECO:0000259" key="2">
    <source>
        <dbReference type="Pfam" id="PF00171"/>
    </source>
</evidence>
<evidence type="ECO:0000256" key="1">
    <source>
        <dbReference type="ARBA" id="ARBA00023002"/>
    </source>
</evidence>
<organism evidence="3 4">
    <name type="scientific">Cesiribacter andamanensis AMV16</name>
    <dbReference type="NCBI Taxonomy" id="1279009"/>
    <lineage>
        <taxon>Bacteria</taxon>
        <taxon>Pseudomonadati</taxon>
        <taxon>Bacteroidota</taxon>
        <taxon>Cytophagia</taxon>
        <taxon>Cytophagales</taxon>
        <taxon>Cesiribacteraceae</taxon>
        <taxon>Cesiribacter</taxon>
    </lineage>
</organism>
<feature type="domain" description="Aldehyde dehydrogenase" evidence="2">
    <location>
        <begin position="29"/>
        <end position="92"/>
    </location>
</feature>
<keyword evidence="1 3" id="KW-0560">Oxidoreductase</keyword>
<dbReference type="SUPFAM" id="SSF53720">
    <property type="entry name" value="ALDH-like"/>
    <property type="match status" value="1"/>
</dbReference>
<accession>M7NSS2</accession>
<dbReference type="InterPro" id="IPR015590">
    <property type="entry name" value="Aldehyde_DH_dom"/>
</dbReference>
<dbReference type="AlphaFoldDB" id="M7NSS2"/>
<dbReference type="PANTHER" id="PTHR43111">
    <property type="entry name" value="ALDEHYDE DEHYDROGENASE B-RELATED"/>
    <property type="match status" value="1"/>
</dbReference>
<dbReference type="STRING" id="1279009.ADICEAN_00006"/>
<dbReference type="EMBL" id="AODQ01000001">
    <property type="protein sequence ID" value="EMR04735.1"/>
    <property type="molecule type" value="Genomic_DNA"/>
</dbReference>
<evidence type="ECO:0000313" key="4">
    <source>
        <dbReference type="Proteomes" id="UP000011910"/>
    </source>
</evidence>
<dbReference type="eggNOG" id="COG1012">
    <property type="taxonomic scope" value="Bacteria"/>
</dbReference>
<proteinExistence type="predicted"/>
<dbReference type="InterPro" id="IPR016161">
    <property type="entry name" value="Ald_DH/histidinol_DH"/>
</dbReference>
<dbReference type="PATRIC" id="fig|1279009.4.peg.6"/>
<dbReference type="Gene3D" id="3.40.605.10">
    <property type="entry name" value="Aldehyde Dehydrogenase, Chain A, domain 1"/>
    <property type="match status" value="1"/>
</dbReference>
<dbReference type="Pfam" id="PF00171">
    <property type="entry name" value="Aldedh"/>
    <property type="match status" value="1"/>
</dbReference>
<evidence type="ECO:0000313" key="3">
    <source>
        <dbReference type="EMBL" id="EMR04735.1"/>
    </source>
</evidence>
<dbReference type="GO" id="GO:0016491">
    <property type="term" value="F:oxidoreductase activity"/>
    <property type="evidence" value="ECO:0007669"/>
    <property type="project" value="UniProtKB-KW"/>
</dbReference>
<keyword evidence="4" id="KW-1185">Reference proteome</keyword>
<dbReference type="PANTHER" id="PTHR43111:SF1">
    <property type="entry name" value="ALDEHYDE DEHYDROGENASE B-RELATED"/>
    <property type="match status" value="1"/>
</dbReference>
<gene>
    <name evidence="3" type="primary">aldB</name>
    <name evidence="3" type="ORF">ADICEAN_00006</name>
</gene>